<organism evidence="2 3">
    <name type="scientific">Genlisea aurea</name>
    <dbReference type="NCBI Taxonomy" id="192259"/>
    <lineage>
        <taxon>Eukaryota</taxon>
        <taxon>Viridiplantae</taxon>
        <taxon>Streptophyta</taxon>
        <taxon>Embryophyta</taxon>
        <taxon>Tracheophyta</taxon>
        <taxon>Spermatophyta</taxon>
        <taxon>Magnoliopsida</taxon>
        <taxon>eudicotyledons</taxon>
        <taxon>Gunneridae</taxon>
        <taxon>Pentapetalae</taxon>
        <taxon>asterids</taxon>
        <taxon>lamiids</taxon>
        <taxon>Lamiales</taxon>
        <taxon>Lentibulariaceae</taxon>
        <taxon>Genlisea</taxon>
    </lineage>
</organism>
<keyword evidence="1" id="KW-0812">Transmembrane</keyword>
<protein>
    <submittedName>
        <fullName evidence="2">Uncharacterized protein</fullName>
    </submittedName>
</protein>
<proteinExistence type="predicted"/>
<feature type="non-terminal residue" evidence="2">
    <location>
        <position position="136"/>
    </location>
</feature>
<dbReference type="Proteomes" id="UP000015453">
    <property type="component" value="Unassembled WGS sequence"/>
</dbReference>
<keyword evidence="3" id="KW-1185">Reference proteome</keyword>
<sequence length="136" mass="15899">MRTLRFRAKKETWHFEVRKASRIFSLHQFFIRLKINSRLLEIRSGPRSPSLTGRSKSESAKALILRKFRRGIAKIKGLFSQKSSYGERRRKIRRRRRCVIPWAVVIAAVLAFSGILQMAGKFNRKPSPSAVRQFVE</sequence>
<evidence type="ECO:0000313" key="3">
    <source>
        <dbReference type="Proteomes" id="UP000015453"/>
    </source>
</evidence>
<gene>
    <name evidence="2" type="ORF">M569_16050</name>
</gene>
<accession>S8BWL1</accession>
<evidence type="ECO:0000256" key="1">
    <source>
        <dbReference type="SAM" id="Phobius"/>
    </source>
</evidence>
<comment type="caution">
    <text evidence="2">The sequence shown here is derived from an EMBL/GenBank/DDBJ whole genome shotgun (WGS) entry which is preliminary data.</text>
</comment>
<dbReference type="EMBL" id="AUSU01008924">
    <property type="protein sequence ID" value="EPS58764.1"/>
    <property type="molecule type" value="Genomic_DNA"/>
</dbReference>
<name>S8BWL1_9LAMI</name>
<feature type="transmembrane region" description="Helical" evidence="1">
    <location>
        <begin position="98"/>
        <end position="119"/>
    </location>
</feature>
<evidence type="ECO:0000313" key="2">
    <source>
        <dbReference type="EMBL" id="EPS58764.1"/>
    </source>
</evidence>
<reference evidence="2 3" key="1">
    <citation type="journal article" date="2013" name="BMC Genomics">
        <title>The miniature genome of a carnivorous plant Genlisea aurea contains a low number of genes and short non-coding sequences.</title>
        <authorList>
            <person name="Leushkin E.V."/>
            <person name="Sutormin R.A."/>
            <person name="Nabieva E.R."/>
            <person name="Penin A.A."/>
            <person name="Kondrashov A.S."/>
            <person name="Logacheva M.D."/>
        </authorList>
    </citation>
    <scope>NUCLEOTIDE SEQUENCE [LARGE SCALE GENOMIC DNA]</scope>
</reference>
<keyword evidence="1" id="KW-1133">Transmembrane helix</keyword>
<keyword evidence="1" id="KW-0472">Membrane</keyword>
<dbReference type="AlphaFoldDB" id="S8BWL1"/>